<reference evidence="2 3" key="1">
    <citation type="submission" date="2019-07" db="EMBL/GenBank/DDBJ databases">
        <title>Annotation for the trematode Paragonimus westermani.</title>
        <authorList>
            <person name="Choi Y.-J."/>
        </authorList>
    </citation>
    <scope>NUCLEOTIDE SEQUENCE [LARGE SCALE GENOMIC DNA]</scope>
    <source>
        <strain evidence="2">180907_Pwestermani</strain>
    </source>
</reference>
<dbReference type="Pfam" id="PF07173">
    <property type="entry name" value="GRDP-like"/>
    <property type="match status" value="1"/>
</dbReference>
<feature type="compositionally biased region" description="Polar residues" evidence="1">
    <location>
        <begin position="846"/>
        <end position="875"/>
    </location>
</feature>
<proteinExistence type="predicted"/>
<organism evidence="2 3">
    <name type="scientific">Paragonimus westermani</name>
    <dbReference type="NCBI Taxonomy" id="34504"/>
    <lineage>
        <taxon>Eukaryota</taxon>
        <taxon>Metazoa</taxon>
        <taxon>Spiralia</taxon>
        <taxon>Lophotrochozoa</taxon>
        <taxon>Platyhelminthes</taxon>
        <taxon>Trematoda</taxon>
        <taxon>Digenea</taxon>
        <taxon>Plagiorchiida</taxon>
        <taxon>Troglotremata</taxon>
        <taxon>Troglotrematidae</taxon>
        <taxon>Paragonimus</taxon>
    </lineage>
</organism>
<name>A0A8T0DYK2_9TREM</name>
<keyword evidence="3" id="KW-1185">Reference proteome</keyword>
<dbReference type="OrthoDB" id="2684236at2759"/>
<evidence type="ECO:0000256" key="1">
    <source>
        <dbReference type="SAM" id="MobiDB-lite"/>
    </source>
</evidence>
<dbReference type="AlphaFoldDB" id="A0A8T0DYK2"/>
<accession>A0A8T0DYK2</accession>
<comment type="caution">
    <text evidence="2">The sequence shown here is derived from an EMBL/GenBank/DDBJ whole genome shotgun (WGS) entry which is preliminary data.</text>
</comment>
<dbReference type="Proteomes" id="UP000699462">
    <property type="component" value="Unassembled WGS sequence"/>
</dbReference>
<evidence type="ECO:0000313" key="3">
    <source>
        <dbReference type="Proteomes" id="UP000699462"/>
    </source>
</evidence>
<dbReference type="EMBL" id="JTDF01000381">
    <property type="protein sequence ID" value="KAF8571671.1"/>
    <property type="molecule type" value="Genomic_DNA"/>
</dbReference>
<dbReference type="PANTHER" id="PTHR34365">
    <property type="entry name" value="ENOLASE (DUF1399)"/>
    <property type="match status" value="1"/>
</dbReference>
<gene>
    <name evidence="2" type="ORF">P879_01718</name>
</gene>
<evidence type="ECO:0000313" key="2">
    <source>
        <dbReference type="EMBL" id="KAF8571671.1"/>
    </source>
</evidence>
<dbReference type="InterPro" id="IPR009836">
    <property type="entry name" value="GRDP-like"/>
</dbReference>
<feature type="region of interest" description="Disordered" evidence="1">
    <location>
        <begin position="846"/>
        <end position="891"/>
    </location>
</feature>
<protein>
    <submittedName>
        <fullName evidence="2">Uncharacterized protein</fullName>
    </submittedName>
</protein>
<sequence>MVGKLIEHKLVSSKKSKQMTDKARVMWQLHYPKEPFDFNTGRTGFGHLLETQDHNLWNRSKIASGNLLTIARCHQHFFYQVSLPHYMQTDHLKEAEQRYRQFVHLKRIQHQYRQWYNHGKMDFARSVASQSSEDNNSMQETDNSVSESLLSYLPFDIELCWRAHLFHPRAYARDMSCLFGKLLHHPCQPRRFSMLSNLDDVLSAVQLPNGTEDIVHNFPRIDKLWVTCFPDQPLDKSGCLDRGISTRNQLKRLSSLDVYRIATKYAQVSLNSVVAQLHPTPDKFAIKIQHVGQLHGDHDSINGSRQVAKLNSPGCIWNALDPGKPIARFTAISGVQDELTIQLIDKRGWFCPSNSLLGLATVSLQKAIENFRETVPVDYELSSDFEGVRLCAFLRNKRSGSKPKLASSTEKESSESELSHNFVQPKTNFCQTLLNTLKEDVTEDVVYPTTDALPRNSFGITYSTGLGLHPLREERAMIVKDADGDWCIVIGHWSGFQRFPAPEMAVSSTECTPENTYLNSSTTRGSGGHLSLRMHWLKVNERRVTCAQVLCQPRIISQEGRVHESIPTTSENGRSMNNLKSTESCVTKLSTLSDLASPSVITPSTSFESAVCQINMVQTDSLPVNDTPEKRYAEALFTDVWKTEWVAVNNATKEWTSEIMQLTNPGFKEKNQFDVCCENRSDSEDSEKLVEILGMVYLQSVHHDKSTGDHTVVPRAQVALFKPINEFVSCMQQIEARQNERSSLSKFNTIPPPTRGLMDSLTYVMCLGVGHPVDTLIPSIQLLRQLDRAEQFSRLSHLKTAEPHHVNISTGNSVKTIYETKKPYIDAHNSLSCALHRIKHEEHENNISGTFGNNSIDGSRHAPSNNTPSEITQHQRNLEQPFATSTKPSRSGFSGWRLSDFYDYFSLELPDICSGCVYGCQFCNGLGIL</sequence>
<dbReference type="PANTHER" id="PTHR34365:SF7">
    <property type="entry name" value="GLYCINE-RICH DOMAIN-CONTAINING PROTEIN 1"/>
    <property type="match status" value="1"/>
</dbReference>
<feature type="compositionally biased region" description="Polar residues" evidence="1">
    <location>
        <begin position="882"/>
        <end position="891"/>
    </location>
</feature>